<dbReference type="Proteomes" id="UP001157091">
    <property type="component" value="Unassembled WGS sequence"/>
</dbReference>
<protein>
    <recommendedName>
        <fullName evidence="1">Mycothiol-dependent maleylpyruvate isomerase metal-binding domain-containing protein</fullName>
    </recommendedName>
</protein>
<evidence type="ECO:0000313" key="3">
    <source>
        <dbReference type="Proteomes" id="UP001157091"/>
    </source>
</evidence>
<dbReference type="InterPro" id="IPR024344">
    <property type="entry name" value="MDMPI_metal-binding"/>
</dbReference>
<dbReference type="Pfam" id="PF11716">
    <property type="entry name" value="MDMPI_N"/>
    <property type="match status" value="1"/>
</dbReference>
<keyword evidence="3" id="KW-1185">Reference proteome</keyword>
<proteinExistence type="predicted"/>
<accession>A0ABQ6I321</accession>
<sequence length="204" mass="21668">MTVRDAFYEEAGALFVGLVARVPDDAWERPALGTWNVRDLVGHTSRSFVTVLTYLDERPSSVAVESASAYYVATTTVLAASDPRAVDERARAAGSALGDDPLAAVRDLRGRALARLDGAEPDDLMTSIVGGIRVRDYLPTRVLELVVHSRDLARALGLELDVPTVLLRAVALLAAEVAVDSGEADVVLDALLGRGTLPDGFSLV</sequence>
<dbReference type="EMBL" id="BSUK01000001">
    <property type="protein sequence ID" value="GMA25017.1"/>
    <property type="molecule type" value="Genomic_DNA"/>
</dbReference>
<comment type="caution">
    <text evidence="2">The sequence shown here is derived from an EMBL/GenBank/DDBJ whole genome shotgun (WGS) entry which is preliminary data.</text>
</comment>
<evidence type="ECO:0000259" key="1">
    <source>
        <dbReference type="Pfam" id="PF11716"/>
    </source>
</evidence>
<dbReference type="InterPro" id="IPR034660">
    <property type="entry name" value="DinB/YfiT-like"/>
</dbReference>
<reference evidence="3" key="1">
    <citation type="journal article" date="2019" name="Int. J. Syst. Evol. Microbiol.">
        <title>The Global Catalogue of Microorganisms (GCM) 10K type strain sequencing project: providing services to taxonomists for standard genome sequencing and annotation.</title>
        <authorList>
            <consortium name="The Broad Institute Genomics Platform"/>
            <consortium name="The Broad Institute Genome Sequencing Center for Infectious Disease"/>
            <person name="Wu L."/>
            <person name="Ma J."/>
        </authorList>
    </citation>
    <scope>NUCLEOTIDE SEQUENCE [LARGE SCALE GENOMIC DNA]</scope>
    <source>
        <strain evidence="3">NBRC 106348</strain>
    </source>
</reference>
<feature type="domain" description="Mycothiol-dependent maleylpyruvate isomerase metal-binding" evidence="1">
    <location>
        <begin position="10"/>
        <end position="153"/>
    </location>
</feature>
<evidence type="ECO:0000313" key="2">
    <source>
        <dbReference type="EMBL" id="GMA25017.1"/>
    </source>
</evidence>
<dbReference type="NCBIfam" id="TIGR03083">
    <property type="entry name" value="maleylpyruvate isomerase family mycothiol-dependent enzyme"/>
    <property type="match status" value="1"/>
</dbReference>
<dbReference type="RefSeq" id="WP_284293682.1">
    <property type="nucleotide sequence ID" value="NZ_BSUK01000001.1"/>
</dbReference>
<dbReference type="SUPFAM" id="SSF109854">
    <property type="entry name" value="DinB/YfiT-like putative metalloenzymes"/>
    <property type="match status" value="1"/>
</dbReference>
<dbReference type="InterPro" id="IPR017517">
    <property type="entry name" value="Maleyloyr_isom"/>
</dbReference>
<dbReference type="Gene3D" id="1.20.120.450">
    <property type="entry name" value="dinb family like domain"/>
    <property type="match status" value="1"/>
</dbReference>
<organism evidence="2 3">
    <name type="scientific">Luteimicrobium album</name>
    <dbReference type="NCBI Taxonomy" id="1054550"/>
    <lineage>
        <taxon>Bacteria</taxon>
        <taxon>Bacillati</taxon>
        <taxon>Actinomycetota</taxon>
        <taxon>Actinomycetes</taxon>
        <taxon>Micrococcales</taxon>
        <taxon>Luteimicrobium</taxon>
    </lineage>
</organism>
<name>A0ABQ6I321_9MICO</name>
<gene>
    <name evidence="2" type="ORF">GCM10025864_27760</name>
</gene>